<evidence type="ECO:0000313" key="1">
    <source>
        <dbReference type="EMBL" id="GLJ62338.1"/>
    </source>
</evidence>
<keyword evidence="2" id="KW-1185">Reference proteome</keyword>
<reference evidence="1" key="1">
    <citation type="journal article" date="2014" name="Int. J. Syst. Evol. Microbiol.">
        <title>Complete genome sequence of Corynebacterium casei LMG S-19264T (=DSM 44701T), isolated from a smear-ripened cheese.</title>
        <authorList>
            <consortium name="US DOE Joint Genome Institute (JGI-PGF)"/>
            <person name="Walter F."/>
            <person name="Albersmeier A."/>
            <person name="Kalinowski J."/>
            <person name="Ruckert C."/>
        </authorList>
    </citation>
    <scope>NUCLEOTIDE SEQUENCE</scope>
    <source>
        <strain evidence="1">VKM Ac-1020</strain>
    </source>
</reference>
<reference evidence="1" key="2">
    <citation type="submission" date="2023-01" db="EMBL/GenBank/DDBJ databases">
        <authorList>
            <person name="Sun Q."/>
            <person name="Evtushenko L."/>
        </authorList>
    </citation>
    <scope>NUCLEOTIDE SEQUENCE</scope>
    <source>
        <strain evidence="1">VKM Ac-1020</strain>
    </source>
</reference>
<name>A0A9W6LXK2_9MICO</name>
<dbReference type="AlphaFoldDB" id="A0A9W6LXK2"/>
<evidence type="ECO:0000313" key="2">
    <source>
        <dbReference type="Proteomes" id="UP001142462"/>
    </source>
</evidence>
<dbReference type="RefSeq" id="WP_310089271.1">
    <property type="nucleotide sequence ID" value="NZ_JAVDUK010000001.1"/>
</dbReference>
<dbReference type="EMBL" id="BSEJ01000012">
    <property type="protein sequence ID" value="GLJ62338.1"/>
    <property type="molecule type" value="Genomic_DNA"/>
</dbReference>
<gene>
    <name evidence="1" type="ORF">GCM10017576_24680</name>
</gene>
<organism evidence="1 2">
    <name type="scientific">Microbacterium barkeri</name>
    <dbReference type="NCBI Taxonomy" id="33917"/>
    <lineage>
        <taxon>Bacteria</taxon>
        <taxon>Bacillati</taxon>
        <taxon>Actinomycetota</taxon>
        <taxon>Actinomycetes</taxon>
        <taxon>Micrococcales</taxon>
        <taxon>Microbacteriaceae</taxon>
        <taxon>Microbacterium</taxon>
    </lineage>
</organism>
<accession>A0A9W6LXK2</accession>
<proteinExistence type="predicted"/>
<comment type="caution">
    <text evidence="1">The sequence shown here is derived from an EMBL/GenBank/DDBJ whole genome shotgun (WGS) entry which is preliminary data.</text>
</comment>
<dbReference type="Proteomes" id="UP001142462">
    <property type="component" value="Unassembled WGS sequence"/>
</dbReference>
<sequence>MESGTHHHPHLRERIREAGGIYEWANDVLIRIAGPAQLGDGPGAPCTHCGRTRVEHVERDGVLYCPEE</sequence>
<protein>
    <submittedName>
        <fullName evidence="1">Uncharacterized protein</fullName>
    </submittedName>
</protein>